<dbReference type="InterPro" id="IPR013221">
    <property type="entry name" value="Mur_ligase_cen"/>
</dbReference>
<dbReference type="KEGG" id="swi:Swit_2729"/>
<dbReference type="SUPFAM" id="SSF53623">
    <property type="entry name" value="MurD-like peptide ligases, catalytic domain"/>
    <property type="match status" value="1"/>
</dbReference>
<evidence type="ECO:0000313" key="14">
    <source>
        <dbReference type="Proteomes" id="UP000001989"/>
    </source>
</evidence>
<keyword evidence="5" id="KW-0479">Metal-binding</keyword>
<evidence type="ECO:0000256" key="8">
    <source>
        <dbReference type="ARBA" id="ARBA00022842"/>
    </source>
</evidence>
<dbReference type="AlphaFoldDB" id="A0A9J9HCD7"/>
<keyword evidence="4 10" id="KW-0436">Ligase</keyword>
<dbReference type="GO" id="GO:0005737">
    <property type="term" value="C:cytoplasm"/>
    <property type="evidence" value="ECO:0007669"/>
    <property type="project" value="TreeGrafter"/>
</dbReference>
<dbReference type="Gene3D" id="3.90.190.20">
    <property type="entry name" value="Mur ligase, C-terminal domain"/>
    <property type="match status" value="1"/>
</dbReference>
<dbReference type="InterPro" id="IPR036615">
    <property type="entry name" value="Mur_ligase_C_dom_sf"/>
</dbReference>
<dbReference type="FunFam" id="3.40.1190.10:FF:000011">
    <property type="entry name" value="Folylpolyglutamate synthase/dihydrofolate synthase"/>
    <property type="match status" value="1"/>
</dbReference>
<gene>
    <name evidence="13" type="ordered locus">Swit_2729</name>
</gene>
<accession>A0A9J9HCD7</accession>
<dbReference type="GO" id="GO:0004326">
    <property type="term" value="F:tetrahydrofolylpolyglutamate synthase activity"/>
    <property type="evidence" value="ECO:0007669"/>
    <property type="project" value="UniProtKB-EC"/>
</dbReference>
<evidence type="ECO:0000256" key="11">
    <source>
        <dbReference type="SAM" id="MobiDB-lite"/>
    </source>
</evidence>
<evidence type="ECO:0000259" key="12">
    <source>
        <dbReference type="Pfam" id="PF08245"/>
    </source>
</evidence>
<dbReference type="InterPro" id="IPR018109">
    <property type="entry name" value="Folylpolyglutamate_synth_CS"/>
</dbReference>
<proteinExistence type="inferred from homology"/>
<evidence type="ECO:0000256" key="2">
    <source>
        <dbReference type="ARBA" id="ARBA00008276"/>
    </source>
</evidence>
<dbReference type="InterPro" id="IPR036565">
    <property type="entry name" value="Mur-like_cat_sf"/>
</dbReference>
<evidence type="ECO:0000256" key="1">
    <source>
        <dbReference type="ARBA" id="ARBA00001946"/>
    </source>
</evidence>
<protein>
    <recommendedName>
        <fullName evidence="3">tetrahydrofolate synthase</fullName>
        <ecNumber evidence="3">6.3.2.17</ecNumber>
    </recommendedName>
</protein>
<dbReference type="GO" id="GO:0008841">
    <property type="term" value="F:dihydrofolate synthase activity"/>
    <property type="evidence" value="ECO:0007669"/>
    <property type="project" value="TreeGrafter"/>
</dbReference>
<dbReference type="SUPFAM" id="SSF53244">
    <property type="entry name" value="MurD-like peptide ligases, peptide-binding domain"/>
    <property type="match status" value="1"/>
</dbReference>
<comment type="cofactor">
    <cofactor evidence="1">
        <name>Mg(2+)</name>
        <dbReference type="ChEBI" id="CHEBI:18420"/>
    </cofactor>
</comment>
<evidence type="ECO:0000256" key="6">
    <source>
        <dbReference type="ARBA" id="ARBA00022741"/>
    </source>
</evidence>
<dbReference type="EMBL" id="CP000699">
    <property type="protein sequence ID" value="ABQ69085.1"/>
    <property type="molecule type" value="Genomic_DNA"/>
</dbReference>
<evidence type="ECO:0000313" key="13">
    <source>
        <dbReference type="EMBL" id="ABQ69085.1"/>
    </source>
</evidence>
<dbReference type="PROSITE" id="PS01012">
    <property type="entry name" value="FOLYLPOLYGLU_SYNT_2"/>
    <property type="match status" value="1"/>
</dbReference>
<evidence type="ECO:0000256" key="9">
    <source>
        <dbReference type="ARBA" id="ARBA00047493"/>
    </source>
</evidence>
<dbReference type="Proteomes" id="UP000001989">
    <property type="component" value="Chromosome"/>
</dbReference>
<keyword evidence="8" id="KW-0460">Magnesium</keyword>
<reference evidence="13 14" key="1">
    <citation type="journal article" date="2010" name="J. Bacteriol.">
        <title>Genome sequence of the dioxin-mineralizing bacterium Sphingomonas wittichii RW1.</title>
        <authorList>
            <person name="Miller T.R."/>
            <person name="Delcher A.L."/>
            <person name="Salzberg S.L."/>
            <person name="Saunders E."/>
            <person name="Detter J.C."/>
            <person name="Halden R.U."/>
        </authorList>
    </citation>
    <scope>NUCLEOTIDE SEQUENCE [LARGE SCALE GENOMIC DNA]</scope>
    <source>
        <strain evidence="14">DSM 6014 / CCUG 31198 / JCM 15750 / NBRC 105917 / EY 4224 / RW1</strain>
    </source>
</reference>
<dbReference type="GO" id="GO:0046872">
    <property type="term" value="F:metal ion binding"/>
    <property type="evidence" value="ECO:0007669"/>
    <property type="project" value="UniProtKB-KW"/>
</dbReference>
<keyword evidence="6 10" id="KW-0547">Nucleotide-binding</keyword>
<organism evidence="13 14">
    <name type="scientific">Rhizorhabdus wittichii (strain DSM 6014 / CCUG 31198 / JCM 15750 / NBRC 105917 / EY 4224 / RW1)</name>
    <name type="common">Sphingomonas wittichii</name>
    <dbReference type="NCBI Taxonomy" id="392499"/>
    <lineage>
        <taxon>Bacteria</taxon>
        <taxon>Pseudomonadati</taxon>
        <taxon>Pseudomonadota</taxon>
        <taxon>Alphaproteobacteria</taxon>
        <taxon>Sphingomonadales</taxon>
        <taxon>Sphingomonadaceae</taxon>
        <taxon>Rhizorhabdus</taxon>
    </lineage>
</organism>
<dbReference type="GO" id="GO:0005524">
    <property type="term" value="F:ATP binding"/>
    <property type="evidence" value="ECO:0007669"/>
    <property type="project" value="UniProtKB-KW"/>
</dbReference>
<evidence type="ECO:0000256" key="3">
    <source>
        <dbReference type="ARBA" id="ARBA00013025"/>
    </source>
</evidence>
<evidence type="ECO:0000256" key="4">
    <source>
        <dbReference type="ARBA" id="ARBA00022598"/>
    </source>
</evidence>
<comment type="catalytic activity">
    <reaction evidence="9">
        <text>(6S)-5,6,7,8-tetrahydrofolyl-(gamma-L-Glu)(n) + L-glutamate + ATP = (6S)-5,6,7,8-tetrahydrofolyl-(gamma-L-Glu)(n+1) + ADP + phosphate + H(+)</text>
        <dbReference type="Rhea" id="RHEA:10580"/>
        <dbReference type="Rhea" id="RHEA-COMP:14738"/>
        <dbReference type="Rhea" id="RHEA-COMP:14740"/>
        <dbReference type="ChEBI" id="CHEBI:15378"/>
        <dbReference type="ChEBI" id="CHEBI:29985"/>
        <dbReference type="ChEBI" id="CHEBI:30616"/>
        <dbReference type="ChEBI" id="CHEBI:43474"/>
        <dbReference type="ChEBI" id="CHEBI:141005"/>
        <dbReference type="ChEBI" id="CHEBI:456216"/>
        <dbReference type="EC" id="6.3.2.17"/>
    </reaction>
</comment>
<dbReference type="Gene3D" id="3.40.1190.10">
    <property type="entry name" value="Mur-like, catalytic domain"/>
    <property type="match status" value="1"/>
</dbReference>
<keyword evidence="7 10" id="KW-0067">ATP-binding</keyword>
<evidence type="ECO:0000256" key="5">
    <source>
        <dbReference type="ARBA" id="ARBA00022723"/>
    </source>
</evidence>
<dbReference type="PANTHER" id="PTHR11136">
    <property type="entry name" value="FOLYLPOLYGLUTAMATE SYNTHASE-RELATED"/>
    <property type="match status" value="1"/>
</dbReference>
<sequence length="453" mass="47058">MTPPVQGTGPPSMPDHAVSTDPAVQAQLDRLWRLSPGADILGLDRIARLCDRLGNPERALPPVFHVAGTNGKGSTCAYLRAAIEAAGMSAHVFTSPHLIRFNERIRIAGSLIEDAALAALLAEVLDVSEGIGASFFEVTTAAAFLAFSRTPADACIVEVGLGGRLDATNVIADPLVCGIAQLGLDHQSFLGDTIEAIAAEKAGIAKPGVPILTLHYPATVANEIGRAIREAGAEWHVKGGSWDAAAYQGRLHYRDAQGKLDLPLPGLAGQHQAMNAALAVAMLRHQDAIAIPASALRAAMGWADWPARLQHLRGGALLDRLPPGSDLWIDGGHNPSAGRVIGDFLRGHVAPERPLHIVLGLLANKDAGGFLAAMGRVPAHFHMVPVPGHEHHAPVTLADTARLAGFAADAATGFEEALATIAADAGDVPPMVLIGGSLYLAGKALEANGTVID</sequence>
<dbReference type="Pfam" id="PF08245">
    <property type="entry name" value="Mur_ligase_M"/>
    <property type="match status" value="1"/>
</dbReference>
<keyword evidence="14" id="KW-1185">Reference proteome</keyword>
<name>A0A9J9HCD7_RHIWR</name>
<dbReference type="InterPro" id="IPR001645">
    <property type="entry name" value="Folylpolyglutamate_synth"/>
</dbReference>
<feature type="domain" description="Mur ligase central" evidence="12">
    <location>
        <begin position="66"/>
        <end position="282"/>
    </location>
</feature>
<comment type="similarity">
    <text evidence="2 10">Belongs to the folylpolyglutamate synthase family.</text>
</comment>
<evidence type="ECO:0000256" key="10">
    <source>
        <dbReference type="PIRNR" id="PIRNR001563"/>
    </source>
</evidence>
<dbReference type="EC" id="6.3.2.17" evidence="3"/>
<dbReference type="PIRSF" id="PIRSF001563">
    <property type="entry name" value="Folylpolyglu_synth"/>
    <property type="match status" value="1"/>
</dbReference>
<dbReference type="PANTHER" id="PTHR11136:SF0">
    <property type="entry name" value="DIHYDROFOLATE SYNTHETASE-RELATED"/>
    <property type="match status" value="1"/>
</dbReference>
<dbReference type="NCBIfam" id="TIGR01499">
    <property type="entry name" value="folC"/>
    <property type="match status" value="1"/>
</dbReference>
<evidence type="ECO:0000256" key="7">
    <source>
        <dbReference type="ARBA" id="ARBA00022840"/>
    </source>
</evidence>
<feature type="region of interest" description="Disordered" evidence="11">
    <location>
        <begin position="1"/>
        <end position="20"/>
    </location>
</feature>